<protein>
    <recommendedName>
        <fullName evidence="5 9">Alpha-acetolactate decarboxylase</fullName>
        <ecNumber evidence="4 9">4.1.1.5</ecNumber>
    </recommendedName>
</protein>
<evidence type="ECO:0000256" key="4">
    <source>
        <dbReference type="ARBA" id="ARBA00013204"/>
    </source>
</evidence>
<dbReference type="UniPathway" id="UPA00626">
    <property type="reaction ID" value="UER00678"/>
</dbReference>
<dbReference type="STRING" id="89059.LAC1533_0715"/>
<evidence type="ECO:0000256" key="2">
    <source>
        <dbReference type="ARBA" id="ARBA00005170"/>
    </source>
</evidence>
<keyword evidence="8 9" id="KW-0456">Lyase</keyword>
<dbReference type="SUPFAM" id="SSF117856">
    <property type="entry name" value="AF0104/ALDC/Ptd012-like"/>
    <property type="match status" value="1"/>
</dbReference>
<evidence type="ECO:0000256" key="9">
    <source>
        <dbReference type="PIRNR" id="PIRNR001332"/>
    </source>
</evidence>
<comment type="caution">
    <text evidence="10">The sequence shown here is derived from an EMBL/GenBank/DDBJ whole genome shotgun (WGS) entry which is preliminary data.</text>
</comment>
<dbReference type="AlphaFoldDB" id="A0A0R2JVC4"/>
<evidence type="ECO:0000256" key="5">
    <source>
        <dbReference type="ARBA" id="ARBA00020164"/>
    </source>
</evidence>
<evidence type="ECO:0000313" key="10">
    <source>
        <dbReference type="EMBL" id="KRN81088.1"/>
    </source>
</evidence>
<sequence length="239" mass="26335">MVKNYSKLYQHGTLATLVPGLFEGTFPIGKLLKNGDTGIGTATGLGGEMVVLEGTPYLVKSDGKIAILPDETMVPFATVHFDDKNAEKIKVNDLNEADLGEKIFHKNALENVFFAVKITGNFSHVKTRAVAAQKRPYPTLAEVADKQAIFEEDNSQGTVIGYFSPELFQGMASAGFHLHYLNDNKTMGGHLLDFTVSEGSLAIHPFASVEQHFPLEDQEFMQHNFELSKMDSEIRHSES</sequence>
<evidence type="ECO:0000256" key="8">
    <source>
        <dbReference type="ARBA" id="ARBA00023239"/>
    </source>
</evidence>
<name>A0A0R2JVC4_9LACO</name>
<evidence type="ECO:0000256" key="3">
    <source>
        <dbReference type="ARBA" id="ARBA00007106"/>
    </source>
</evidence>
<dbReference type="Gene3D" id="3.30.1330.80">
    <property type="entry name" value="Hypothetical protein, similar to alpha- acetolactate decarboxylase, domain 2"/>
    <property type="match status" value="2"/>
</dbReference>
<proteinExistence type="inferred from homology"/>
<dbReference type="RefSeq" id="WP_010499589.1">
    <property type="nucleotide sequence ID" value="NZ_JQBK01000085.1"/>
</dbReference>
<evidence type="ECO:0000256" key="7">
    <source>
        <dbReference type="ARBA" id="ARBA00023061"/>
    </source>
</evidence>
<comment type="pathway">
    <text evidence="2 9">Polyol metabolism; (R,R)-butane-2,3-diol biosynthesis; (R,R)-butane-2,3-diol from pyruvate: step 2/3.</text>
</comment>
<dbReference type="NCBIfam" id="TIGR01252">
    <property type="entry name" value="acetolac_decarb"/>
    <property type="match status" value="1"/>
</dbReference>
<dbReference type="PIRSF" id="PIRSF001332">
    <property type="entry name" value="Acetolac_decarb"/>
    <property type="match status" value="1"/>
</dbReference>
<accession>A0A0R2JVC4</accession>
<keyword evidence="6 9" id="KW-0210">Decarboxylase</keyword>
<dbReference type="OrthoDB" id="8612680at2"/>
<dbReference type="InterPro" id="IPR005128">
    <property type="entry name" value="Acetolactate_a_deCO2ase"/>
</dbReference>
<gene>
    <name evidence="10" type="ORF">IV43_GL002127</name>
</gene>
<organism evidence="10 11">
    <name type="scientific">Ligilactobacillus acidipiscis</name>
    <dbReference type="NCBI Taxonomy" id="89059"/>
    <lineage>
        <taxon>Bacteria</taxon>
        <taxon>Bacillati</taxon>
        <taxon>Bacillota</taxon>
        <taxon>Bacilli</taxon>
        <taxon>Lactobacillales</taxon>
        <taxon>Lactobacillaceae</taxon>
        <taxon>Ligilactobacillus</taxon>
    </lineage>
</organism>
<dbReference type="Proteomes" id="UP000051491">
    <property type="component" value="Unassembled WGS sequence"/>
</dbReference>
<dbReference type="PATRIC" id="fig|89059.3.peg.2247"/>
<reference evidence="10 11" key="1">
    <citation type="journal article" date="2015" name="Genome Announc.">
        <title>Expanding the biotechnology potential of lactobacilli through comparative genomics of 213 strains and associated genera.</title>
        <authorList>
            <person name="Sun Z."/>
            <person name="Harris H.M."/>
            <person name="McCann A."/>
            <person name="Guo C."/>
            <person name="Argimon S."/>
            <person name="Zhang W."/>
            <person name="Yang X."/>
            <person name="Jeffery I.B."/>
            <person name="Cooney J.C."/>
            <person name="Kagawa T.F."/>
            <person name="Liu W."/>
            <person name="Song Y."/>
            <person name="Salvetti E."/>
            <person name="Wrobel A."/>
            <person name="Rasinkangas P."/>
            <person name="Parkhill J."/>
            <person name="Rea M.C."/>
            <person name="O'Sullivan O."/>
            <person name="Ritari J."/>
            <person name="Douillard F.P."/>
            <person name="Paul Ross R."/>
            <person name="Yang R."/>
            <person name="Briner A.E."/>
            <person name="Felis G.E."/>
            <person name="de Vos W.M."/>
            <person name="Barrangou R."/>
            <person name="Klaenhammer T.R."/>
            <person name="Caufield P.W."/>
            <person name="Cui Y."/>
            <person name="Zhang H."/>
            <person name="O'Toole P.W."/>
        </authorList>
    </citation>
    <scope>NUCLEOTIDE SEQUENCE [LARGE SCALE GENOMIC DNA]</scope>
    <source>
        <strain evidence="10 11">DSM 15353</strain>
    </source>
</reference>
<dbReference type="PANTHER" id="PTHR35524:SF1">
    <property type="entry name" value="ALPHA-ACETOLACTATE DECARBOXYLASE"/>
    <property type="match status" value="1"/>
</dbReference>
<keyword evidence="7 9" id="KW-0005">Acetoin biosynthesis</keyword>
<dbReference type="PANTHER" id="PTHR35524">
    <property type="entry name" value="ALPHA-ACETOLACTATE DECARBOXYLASE"/>
    <property type="match status" value="1"/>
</dbReference>
<evidence type="ECO:0000256" key="1">
    <source>
        <dbReference type="ARBA" id="ARBA00001784"/>
    </source>
</evidence>
<dbReference type="GO" id="GO:0045151">
    <property type="term" value="P:acetoin biosynthetic process"/>
    <property type="evidence" value="ECO:0007669"/>
    <property type="project" value="UniProtKB-UniRule"/>
</dbReference>
<dbReference type="CDD" id="cd17299">
    <property type="entry name" value="acetolactate_decarboxylase"/>
    <property type="match status" value="1"/>
</dbReference>
<dbReference type="Pfam" id="PF03306">
    <property type="entry name" value="AAL_decarboxy"/>
    <property type="match status" value="1"/>
</dbReference>
<dbReference type="EC" id="4.1.1.5" evidence="4 9"/>
<comment type="similarity">
    <text evidence="3 9">Belongs to the alpha-acetolactate decarboxylase family.</text>
</comment>
<dbReference type="GO" id="GO:0047605">
    <property type="term" value="F:acetolactate decarboxylase activity"/>
    <property type="evidence" value="ECO:0007669"/>
    <property type="project" value="UniProtKB-UniRule"/>
</dbReference>
<evidence type="ECO:0000256" key="6">
    <source>
        <dbReference type="ARBA" id="ARBA00022793"/>
    </source>
</evidence>
<evidence type="ECO:0000313" key="11">
    <source>
        <dbReference type="Proteomes" id="UP000051491"/>
    </source>
</evidence>
<comment type="catalytic activity">
    <reaction evidence="1 9">
        <text>(2S)-2-acetolactate + H(+) = (R)-acetoin + CO2</text>
        <dbReference type="Rhea" id="RHEA:21580"/>
        <dbReference type="ChEBI" id="CHEBI:15378"/>
        <dbReference type="ChEBI" id="CHEBI:15686"/>
        <dbReference type="ChEBI" id="CHEBI:16526"/>
        <dbReference type="ChEBI" id="CHEBI:58476"/>
        <dbReference type="EC" id="4.1.1.5"/>
    </reaction>
</comment>
<dbReference type="EMBL" id="JQBK01000085">
    <property type="protein sequence ID" value="KRN81088.1"/>
    <property type="molecule type" value="Genomic_DNA"/>
</dbReference>